<reference evidence="2 3" key="1">
    <citation type="submission" date="2024-02" db="EMBL/GenBank/DDBJ databases">
        <authorList>
            <person name="Daric V."/>
            <person name="Darras S."/>
        </authorList>
    </citation>
    <scope>NUCLEOTIDE SEQUENCE [LARGE SCALE GENOMIC DNA]</scope>
</reference>
<feature type="transmembrane region" description="Helical" evidence="1">
    <location>
        <begin position="186"/>
        <end position="207"/>
    </location>
</feature>
<name>A0ABP0GB50_CLALP</name>
<comment type="caution">
    <text evidence="2">The sequence shown here is derived from an EMBL/GenBank/DDBJ whole genome shotgun (WGS) entry which is preliminary data.</text>
</comment>
<keyword evidence="1" id="KW-1133">Transmembrane helix</keyword>
<keyword evidence="1" id="KW-0812">Transmembrane</keyword>
<evidence type="ECO:0000256" key="1">
    <source>
        <dbReference type="SAM" id="Phobius"/>
    </source>
</evidence>
<feature type="transmembrane region" description="Helical" evidence="1">
    <location>
        <begin position="282"/>
        <end position="301"/>
    </location>
</feature>
<keyword evidence="1" id="KW-0472">Membrane</keyword>
<keyword evidence="3" id="KW-1185">Reference proteome</keyword>
<gene>
    <name evidence="2" type="ORF">CVLEPA_LOCUS20805</name>
</gene>
<proteinExistence type="predicted"/>
<dbReference type="Proteomes" id="UP001642483">
    <property type="component" value="Unassembled WGS sequence"/>
</dbReference>
<dbReference type="EMBL" id="CAWYQH010000108">
    <property type="protein sequence ID" value="CAK8688840.1"/>
    <property type="molecule type" value="Genomic_DNA"/>
</dbReference>
<sequence>MCCSKTCYKICTLGPLYRADNVKGRVQWLILILGKLLLPSLLLLISEQNEAESYRWAMHNFYKNKMQHHCQAYNDIPEYYGHDDILWSNLMKADVNSTRNQQDFKNWSSKEQKSESDEENLKEKVESLKFMLRELSQNNYYSFTRQKKRQKGYIPSEACCAKYRNVTEKTLRCLDMQGSSTSSTSFAIAMFYPLLGTIIVSAIMTPIKWNKKLQKKLLARGNRLEIDYTQEEMIKEIQACVQVLMDVIVFYFVVAKIWYLSKAIKTCIRFSLCQPSYVSYQVIYLLIIAQMPWMSTLWGFIYA</sequence>
<protein>
    <submittedName>
        <fullName evidence="2">Uncharacterized protein</fullName>
    </submittedName>
</protein>
<organism evidence="2 3">
    <name type="scientific">Clavelina lepadiformis</name>
    <name type="common">Light-bulb sea squirt</name>
    <name type="synonym">Ascidia lepadiformis</name>
    <dbReference type="NCBI Taxonomy" id="159417"/>
    <lineage>
        <taxon>Eukaryota</taxon>
        <taxon>Metazoa</taxon>
        <taxon>Chordata</taxon>
        <taxon>Tunicata</taxon>
        <taxon>Ascidiacea</taxon>
        <taxon>Aplousobranchia</taxon>
        <taxon>Clavelinidae</taxon>
        <taxon>Clavelina</taxon>
    </lineage>
</organism>
<evidence type="ECO:0000313" key="3">
    <source>
        <dbReference type="Proteomes" id="UP001642483"/>
    </source>
</evidence>
<feature type="transmembrane region" description="Helical" evidence="1">
    <location>
        <begin position="243"/>
        <end position="261"/>
    </location>
</feature>
<accession>A0ABP0GB50</accession>
<evidence type="ECO:0000313" key="2">
    <source>
        <dbReference type="EMBL" id="CAK8688840.1"/>
    </source>
</evidence>